<reference evidence="2 3" key="1">
    <citation type="journal article" date="2018" name="Biotechnol. Biofuels">
        <title>Integrative visual omics of the white-rot fungus Polyporus brumalis exposes the biotechnological potential of its oxidative enzymes for delignifying raw plant biomass.</title>
        <authorList>
            <person name="Miyauchi S."/>
            <person name="Rancon A."/>
            <person name="Drula E."/>
            <person name="Hage H."/>
            <person name="Chaduli D."/>
            <person name="Favel A."/>
            <person name="Grisel S."/>
            <person name="Henrissat B."/>
            <person name="Herpoel-Gimbert I."/>
            <person name="Ruiz-Duenas F.J."/>
            <person name="Chevret D."/>
            <person name="Hainaut M."/>
            <person name="Lin J."/>
            <person name="Wang M."/>
            <person name="Pangilinan J."/>
            <person name="Lipzen A."/>
            <person name="Lesage-Meessen L."/>
            <person name="Navarro D."/>
            <person name="Riley R."/>
            <person name="Grigoriev I.V."/>
            <person name="Zhou S."/>
            <person name="Raouche S."/>
            <person name="Rosso M.N."/>
        </authorList>
    </citation>
    <scope>NUCLEOTIDE SEQUENCE [LARGE SCALE GENOMIC DNA]</scope>
    <source>
        <strain evidence="2 3">BRFM 1820</strain>
    </source>
</reference>
<dbReference type="InterPro" id="IPR045469">
    <property type="entry name" value="Nis1"/>
</dbReference>
<dbReference type="OrthoDB" id="2841294at2759"/>
<evidence type="ECO:0000313" key="3">
    <source>
        <dbReference type="Proteomes" id="UP000256964"/>
    </source>
</evidence>
<keyword evidence="1" id="KW-0732">Signal</keyword>
<evidence type="ECO:0000256" key="1">
    <source>
        <dbReference type="SAM" id="SignalP"/>
    </source>
</evidence>
<gene>
    <name evidence="2" type="ORF">OH76DRAFT_1349251</name>
</gene>
<feature type="chain" id="PRO_5016959876" evidence="1">
    <location>
        <begin position="21"/>
        <end position="148"/>
    </location>
</feature>
<dbReference type="AlphaFoldDB" id="A0A371DCG2"/>
<name>A0A371DCG2_9APHY</name>
<dbReference type="Proteomes" id="UP000256964">
    <property type="component" value="Unassembled WGS sequence"/>
</dbReference>
<accession>A0A371DCG2</accession>
<keyword evidence="3" id="KW-1185">Reference proteome</keyword>
<dbReference type="Pfam" id="PF19271">
    <property type="entry name" value="Nis1"/>
    <property type="match status" value="1"/>
</dbReference>
<protein>
    <submittedName>
        <fullName evidence="2">Uncharacterized protein</fullName>
    </submittedName>
</protein>
<proteinExistence type="predicted"/>
<evidence type="ECO:0000313" key="2">
    <source>
        <dbReference type="EMBL" id="RDX50203.1"/>
    </source>
</evidence>
<organism evidence="2 3">
    <name type="scientific">Lentinus brumalis</name>
    <dbReference type="NCBI Taxonomy" id="2498619"/>
    <lineage>
        <taxon>Eukaryota</taxon>
        <taxon>Fungi</taxon>
        <taxon>Dikarya</taxon>
        <taxon>Basidiomycota</taxon>
        <taxon>Agaricomycotina</taxon>
        <taxon>Agaricomycetes</taxon>
        <taxon>Polyporales</taxon>
        <taxon>Polyporaceae</taxon>
        <taxon>Lentinus</taxon>
    </lineage>
</organism>
<feature type="signal peptide" evidence="1">
    <location>
        <begin position="1"/>
        <end position="20"/>
    </location>
</feature>
<dbReference type="EMBL" id="KZ857400">
    <property type="protein sequence ID" value="RDX50203.1"/>
    <property type="molecule type" value="Genomic_DNA"/>
</dbReference>
<sequence>MKLSSALLAYLAASAASSLAQSINIGAPAEWTAVTQGRNLTVRVDKPLTMGNSVEVGIAIGLHPCGDNPCAANPDVANFIDPLLYVGPYDPQYREVGLQPYQNFTVTIPEYFPGLSQELSLNVAHFELVSAALQPFVEVKNITLRLVA</sequence>